<name>A0A7Z2ZS21_9BURK</name>
<proteinExistence type="predicted"/>
<evidence type="ECO:0000313" key="2">
    <source>
        <dbReference type="EMBL" id="QJD99828.1"/>
    </source>
</evidence>
<reference evidence="2 3" key="1">
    <citation type="submission" date="2020-04" db="EMBL/GenBank/DDBJ databases">
        <title>Genome sequencing of novel species.</title>
        <authorList>
            <person name="Heo J."/>
            <person name="Kim S.-J."/>
            <person name="Kim J.-S."/>
            <person name="Hong S.-B."/>
            <person name="Kwon S.-W."/>
        </authorList>
    </citation>
    <scope>NUCLEOTIDE SEQUENCE [LARGE SCALE GENOMIC DNA]</scope>
    <source>
        <strain evidence="2 3">GN2-R2</strain>
    </source>
</reference>
<gene>
    <name evidence="2" type="ORF">HH212_07165</name>
</gene>
<feature type="region of interest" description="Disordered" evidence="1">
    <location>
        <begin position="327"/>
        <end position="350"/>
    </location>
</feature>
<dbReference type="EMBL" id="CP051685">
    <property type="protein sequence ID" value="QJD99828.1"/>
    <property type="molecule type" value="Genomic_DNA"/>
</dbReference>
<keyword evidence="3" id="KW-1185">Reference proteome</keyword>
<dbReference type="KEGG" id="mfy:HH212_07165"/>
<evidence type="ECO:0000256" key="1">
    <source>
        <dbReference type="SAM" id="MobiDB-lite"/>
    </source>
</evidence>
<organism evidence="2 3">
    <name type="scientific">Massilia forsythiae</name>
    <dbReference type="NCBI Taxonomy" id="2728020"/>
    <lineage>
        <taxon>Bacteria</taxon>
        <taxon>Pseudomonadati</taxon>
        <taxon>Pseudomonadota</taxon>
        <taxon>Betaproteobacteria</taxon>
        <taxon>Burkholderiales</taxon>
        <taxon>Oxalobacteraceae</taxon>
        <taxon>Telluria group</taxon>
        <taxon>Massilia</taxon>
    </lineage>
</organism>
<dbReference type="RefSeq" id="WP_169434777.1">
    <property type="nucleotide sequence ID" value="NZ_CP051685.1"/>
</dbReference>
<evidence type="ECO:0000313" key="3">
    <source>
        <dbReference type="Proteomes" id="UP000502415"/>
    </source>
</evidence>
<protein>
    <submittedName>
        <fullName evidence="2">Uncharacterized protein</fullName>
    </submittedName>
</protein>
<dbReference type="Proteomes" id="UP000502415">
    <property type="component" value="Chromosome"/>
</dbReference>
<sequence length="828" mass="93458">MPPIEAPPNKSKLTIISHNLLRTSSADWKEPTHLFKRIQGTALTAVIAEANRAGSTSATYSRRRSLLMFDCMLRVIDEPAKTSVLELGTKRFGELQDIFYGALASDNFNALTSASRMDFARAFYNVFKGLKEHNLQVCPASFIPNSNKSLPAELAHLFDNIALNSEEVLELQPFLLESKAGKEYNVLLAPMVPHLGLAFTRRFHNALRSIAIAKAKDAALRDFGTTFAKFVEIQSSKENTVTESKLNDPGLVHEVLVDFMTHHFMKKYSMKQGAQKSTLANLQKLWTRYSIYWSELAREAVVTVPLSGFPIGKRSLSYIPGVLHNRKKRNDDSANHGESNTNLKPDPNGETITDSVTYKLLTPVPLHLSDEATTQLIFKQINKDFETAQTWLDSHAEQMWQNYQVGLKMAGSEPYVFLSDTQLVETLDPTRNPNALIEALRYFKHQHDGYVDTTRVVTPAYPRRVARDGVSKNKIGPLLGIPNREDAMAIIGYLASADGRFSEAALATAEIYDRDNRRINAVNSGNNTLTLSVLKERAGNSGWHDVVISGRAYEHVRRWLVLTAPLRAYMRKNEIKGWQNLFIYASTPLGKPTCFDRTSNINSAFRKFAKRNSIILGALTEIVSISRIRSQKGIIAFLKNFDIKAMARELGNDEETSMRHYLPDAIWDYFAVRWIRIFQNLLIVEATRETPYMARALMFETATELDEFLKTHALQPLIQIQDEDKSLSELRVDVIEETEAQSKPKVQELMVAASHEIFVALLSVKSAVNHALESGQKVHDKALYWYEFTKRLQTHIESDAFFDRGIKKLFANAANNLCSDNYAKAIRA</sequence>
<dbReference type="AlphaFoldDB" id="A0A7Z2ZS21"/>
<accession>A0A7Z2ZS21</accession>